<protein>
    <submittedName>
        <fullName evidence="1">Uncharacterized protein</fullName>
    </submittedName>
</protein>
<dbReference type="Proteomes" id="UP000749559">
    <property type="component" value="Unassembled WGS sequence"/>
</dbReference>
<gene>
    <name evidence="1" type="ORF">OFUS_LOCUS21640</name>
</gene>
<name>A0A8J1TZH5_OWEFU</name>
<dbReference type="AlphaFoldDB" id="A0A8J1TZH5"/>
<organism evidence="1 2">
    <name type="scientific">Owenia fusiformis</name>
    <name type="common">Polychaete worm</name>
    <dbReference type="NCBI Taxonomy" id="6347"/>
    <lineage>
        <taxon>Eukaryota</taxon>
        <taxon>Metazoa</taxon>
        <taxon>Spiralia</taxon>
        <taxon>Lophotrochozoa</taxon>
        <taxon>Annelida</taxon>
        <taxon>Polychaeta</taxon>
        <taxon>Sedentaria</taxon>
        <taxon>Canalipalpata</taxon>
        <taxon>Sabellida</taxon>
        <taxon>Oweniida</taxon>
        <taxon>Oweniidae</taxon>
        <taxon>Owenia</taxon>
    </lineage>
</organism>
<dbReference type="InterPro" id="IPR011333">
    <property type="entry name" value="SKP1/BTB/POZ_sf"/>
</dbReference>
<dbReference type="EMBL" id="CAIIXF020000010">
    <property type="protein sequence ID" value="CAH1797338.1"/>
    <property type="molecule type" value="Genomic_DNA"/>
</dbReference>
<comment type="caution">
    <text evidence="1">The sequence shown here is derived from an EMBL/GenBank/DDBJ whole genome shotgun (WGS) entry which is preliminary data.</text>
</comment>
<evidence type="ECO:0000313" key="1">
    <source>
        <dbReference type="EMBL" id="CAH1797338.1"/>
    </source>
</evidence>
<evidence type="ECO:0000313" key="2">
    <source>
        <dbReference type="Proteomes" id="UP000749559"/>
    </source>
</evidence>
<dbReference type="SUPFAM" id="SSF54695">
    <property type="entry name" value="POZ domain"/>
    <property type="match status" value="1"/>
</dbReference>
<sequence>MMSSTLYPSLEEFMNAPTTQHEDPNHNVIPSAPPENELEDVTWVCLNLQGTKIPMTIQSLNRLNSSVIERLLKNQTLDDVYWMDLNPDIFKHLMNMARSSSTGQMVNRNQSYNTELVEMATYLDVGKHIMNSISNGAHLRNKKTSHHNQLEITVSYIHRQNNDKRFWHIVDSICCEHELNQNIDCDITKYINGYNSNELIYKYQIKDLSVTCLKCYKHIPLQTNLGWCHVCRLCRNCQGAVCIQK</sequence>
<proteinExistence type="predicted"/>
<dbReference type="Gene3D" id="3.30.710.10">
    <property type="entry name" value="Potassium Channel Kv1.1, Chain A"/>
    <property type="match status" value="1"/>
</dbReference>
<keyword evidence="2" id="KW-1185">Reference proteome</keyword>
<reference evidence="1" key="1">
    <citation type="submission" date="2022-03" db="EMBL/GenBank/DDBJ databases">
        <authorList>
            <person name="Martin C."/>
        </authorList>
    </citation>
    <scope>NUCLEOTIDE SEQUENCE</scope>
</reference>
<accession>A0A8J1TZH5</accession>